<organism evidence="6 7">
    <name type="scientific">Bradyrhizobium erythrophlei</name>
    <dbReference type="NCBI Taxonomy" id="1437360"/>
    <lineage>
        <taxon>Bacteria</taxon>
        <taxon>Pseudomonadati</taxon>
        <taxon>Pseudomonadota</taxon>
        <taxon>Alphaproteobacteria</taxon>
        <taxon>Hyphomicrobiales</taxon>
        <taxon>Nitrobacteraceae</taxon>
        <taxon>Bradyrhizobium</taxon>
    </lineage>
</organism>
<comment type="similarity">
    <text evidence="2">Belongs to the bacterial solute-binding protein 1 family.</text>
</comment>
<evidence type="ECO:0000256" key="3">
    <source>
        <dbReference type="ARBA" id="ARBA00022448"/>
    </source>
</evidence>
<evidence type="ECO:0000256" key="1">
    <source>
        <dbReference type="ARBA" id="ARBA00004418"/>
    </source>
</evidence>
<evidence type="ECO:0000313" key="6">
    <source>
        <dbReference type="EMBL" id="SHH28774.1"/>
    </source>
</evidence>
<dbReference type="Proteomes" id="UP000190675">
    <property type="component" value="Chromosome I"/>
</dbReference>
<dbReference type="InterPro" id="IPR006059">
    <property type="entry name" value="SBP"/>
</dbReference>
<dbReference type="PANTHER" id="PTHR43649:SF34">
    <property type="entry name" value="ABC TRANSPORTER PERIPLASMIC-BINDING PROTEIN YCJN-RELATED"/>
    <property type="match status" value="1"/>
</dbReference>
<comment type="subcellular location">
    <subcellularLocation>
        <location evidence="1">Periplasm</location>
    </subcellularLocation>
</comment>
<evidence type="ECO:0000313" key="7">
    <source>
        <dbReference type="Proteomes" id="UP000190675"/>
    </source>
</evidence>
<dbReference type="SUPFAM" id="SSF53850">
    <property type="entry name" value="Periplasmic binding protein-like II"/>
    <property type="match status" value="1"/>
</dbReference>
<gene>
    <name evidence="6" type="ORF">SAMN05444169_6714</name>
</gene>
<evidence type="ECO:0000256" key="2">
    <source>
        <dbReference type="ARBA" id="ARBA00008520"/>
    </source>
</evidence>
<accession>A0A1M5RR85</accession>
<dbReference type="Gene3D" id="3.40.190.10">
    <property type="entry name" value="Periplasmic binding protein-like II"/>
    <property type="match status" value="1"/>
</dbReference>
<keyword evidence="5" id="KW-0574">Periplasm</keyword>
<dbReference type="InterPro" id="IPR006311">
    <property type="entry name" value="TAT_signal"/>
</dbReference>
<name>A0A1M5RR85_9BRAD</name>
<dbReference type="AlphaFoldDB" id="A0A1M5RR85"/>
<keyword evidence="4" id="KW-0732">Signal</keyword>
<proteinExistence type="inferred from homology"/>
<dbReference type="Pfam" id="PF01547">
    <property type="entry name" value="SBP_bac_1"/>
    <property type="match status" value="1"/>
</dbReference>
<dbReference type="OrthoDB" id="9805950at2"/>
<evidence type="ECO:0000256" key="5">
    <source>
        <dbReference type="ARBA" id="ARBA00022764"/>
    </source>
</evidence>
<dbReference type="RefSeq" id="WP_079569702.1">
    <property type="nucleotide sequence ID" value="NZ_LT670818.1"/>
</dbReference>
<keyword evidence="3" id="KW-0813">Transport</keyword>
<evidence type="ECO:0000256" key="4">
    <source>
        <dbReference type="ARBA" id="ARBA00022729"/>
    </source>
</evidence>
<protein>
    <submittedName>
        <fullName evidence="6">Carbohydrate ABC transporter substrate-binding protein, CUT1 family</fullName>
    </submittedName>
</protein>
<dbReference type="PANTHER" id="PTHR43649">
    <property type="entry name" value="ARABINOSE-BINDING PROTEIN-RELATED"/>
    <property type="match status" value="1"/>
</dbReference>
<dbReference type="EMBL" id="LT670818">
    <property type="protein sequence ID" value="SHH28774.1"/>
    <property type="molecule type" value="Genomic_DNA"/>
</dbReference>
<dbReference type="GO" id="GO:0042597">
    <property type="term" value="C:periplasmic space"/>
    <property type="evidence" value="ECO:0007669"/>
    <property type="project" value="UniProtKB-SubCell"/>
</dbReference>
<dbReference type="InterPro" id="IPR050490">
    <property type="entry name" value="Bact_solute-bd_prot1"/>
</dbReference>
<dbReference type="PROSITE" id="PS51318">
    <property type="entry name" value="TAT"/>
    <property type="match status" value="1"/>
</dbReference>
<reference evidence="6 7" key="1">
    <citation type="submission" date="2016-11" db="EMBL/GenBank/DDBJ databases">
        <authorList>
            <person name="Jaros S."/>
            <person name="Januszkiewicz K."/>
            <person name="Wedrychowicz H."/>
        </authorList>
    </citation>
    <scope>NUCLEOTIDE SEQUENCE [LARGE SCALE GENOMIC DNA]</scope>
    <source>
        <strain evidence="6 7">GAS242</strain>
    </source>
</reference>
<sequence length="436" mass="47861">MTTVTRRKVLKSGTALVSGMAGILATGRAPAFAQGTTVHWLRWNDFVPASDQLLRKELLPEAEKALGIKINLETVNGNDLQPRVTASVQSGSGPDLIMIFNNQSALYAESVVDLSDLAEEVSSKEGGLYKYSRAVTSDGKKFNSMPWTIVGAMNAYRKSWFEEIGVTKFPETWDAYYDAGKKLKAKGRPLGQAVSHSFGDPPTFVYPLLWSFGGKEVEADEKTVAINSKNTIDSVKFMTAFYKDTCDEGGLAWDDTSNNRAFLSQTISSTLNGASIYIESLRNPDKYITEKGVPLKTDILHAPLPKGPQGQFGLHTFFSHMLMSYSPNQKAAKDLLRWAHTPTNYEKWFISQKGFATPPTAQWESHELWGADPVMDPFKVAGRLGQAPGFAGPAGKKAAEALTKYIIVDMYAKAIQGGSAEDAVKWAESELKKIYT</sequence>